<dbReference type="PANTHER" id="PTHR30246">
    <property type="entry name" value="2-KETO-3-DEOXY-6-PHOSPHOGLUCONATE ALDOLASE"/>
    <property type="match status" value="1"/>
</dbReference>
<comment type="pathway">
    <text evidence="1">Carbohydrate acid metabolism.</text>
</comment>
<sequence length="214" mass="21654">MSSPREILSAALARHPLVAILRGVRPDEVEAIADAIVAAGFTMIEVPLNSPDPLASIERLSRRYGEDVLVGAGTVLSPGDVEAVARAGGRLIVSPNVNGEVIRASAAKGLLSLPGFFTPSEAFAAIEAGATGLKLFPAEGASPVVLKAMRAVLPKDMPVFAVGGVGVANLGEWMAAGADGAGLGSGLYKPGMSAEEVGARAAEFSDALRNARAA</sequence>
<dbReference type="SUPFAM" id="SSF51569">
    <property type="entry name" value="Aldolase"/>
    <property type="match status" value="1"/>
</dbReference>
<name>A0A7X1FUP8_9SPHN</name>
<evidence type="ECO:0000256" key="5">
    <source>
        <dbReference type="ARBA" id="ARBA00023277"/>
    </source>
</evidence>
<evidence type="ECO:0000256" key="3">
    <source>
        <dbReference type="ARBA" id="ARBA00011233"/>
    </source>
</evidence>
<dbReference type="EMBL" id="JACLAW010000017">
    <property type="protein sequence ID" value="MBC2667321.1"/>
    <property type="molecule type" value="Genomic_DNA"/>
</dbReference>
<evidence type="ECO:0000256" key="2">
    <source>
        <dbReference type="ARBA" id="ARBA00006906"/>
    </source>
</evidence>
<keyword evidence="7" id="KW-1185">Reference proteome</keyword>
<comment type="similarity">
    <text evidence="2">Belongs to the KHG/KDPG aldolase family.</text>
</comment>
<dbReference type="AlphaFoldDB" id="A0A7X1FUP8"/>
<dbReference type="InterPro" id="IPR013785">
    <property type="entry name" value="Aldolase_TIM"/>
</dbReference>
<dbReference type="Pfam" id="PF01081">
    <property type="entry name" value="Aldolase"/>
    <property type="match status" value="1"/>
</dbReference>
<evidence type="ECO:0000313" key="7">
    <source>
        <dbReference type="Proteomes" id="UP000566813"/>
    </source>
</evidence>
<reference evidence="6 7" key="1">
    <citation type="submission" date="2020-08" db="EMBL/GenBank/DDBJ databases">
        <title>The genome sequence of type strain Novosphingobium flavum NBRC 111647.</title>
        <authorList>
            <person name="Liu Y."/>
        </authorList>
    </citation>
    <scope>NUCLEOTIDE SEQUENCE [LARGE SCALE GENOMIC DNA]</scope>
    <source>
        <strain evidence="6 7">NBRC 111647</strain>
    </source>
</reference>
<accession>A0A7X1FUP8</accession>
<dbReference type="NCBIfam" id="NF006600">
    <property type="entry name" value="PRK09140.1"/>
    <property type="match status" value="1"/>
</dbReference>
<organism evidence="6 7">
    <name type="scientific">Novosphingobium flavum</name>
    <dbReference type="NCBI Taxonomy" id="1778672"/>
    <lineage>
        <taxon>Bacteria</taxon>
        <taxon>Pseudomonadati</taxon>
        <taxon>Pseudomonadota</taxon>
        <taxon>Alphaproteobacteria</taxon>
        <taxon>Sphingomonadales</taxon>
        <taxon>Sphingomonadaceae</taxon>
        <taxon>Novosphingobium</taxon>
    </lineage>
</organism>
<keyword evidence="5" id="KW-0119">Carbohydrate metabolism</keyword>
<gene>
    <name evidence="6" type="ORF">H7F51_17520</name>
</gene>
<dbReference type="InterPro" id="IPR000887">
    <property type="entry name" value="Aldlse_KDPG_KHG"/>
</dbReference>
<comment type="caution">
    <text evidence="6">The sequence shown here is derived from an EMBL/GenBank/DDBJ whole genome shotgun (WGS) entry which is preliminary data.</text>
</comment>
<protein>
    <submittedName>
        <fullName evidence="6">2-dehydro-3-deoxy-6-phosphogalactonate aldolase</fullName>
    </submittedName>
</protein>
<proteinExistence type="inferred from homology"/>
<keyword evidence="4" id="KW-0456">Lyase</keyword>
<dbReference type="Gene3D" id="3.20.20.70">
    <property type="entry name" value="Aldolase class I"/>
    <property type="match status" value="1"/>
</dbReference>
<dbReference type="GO" id="GO:0016829">
    <property type="term" value="F:lyase activity"/>
    <property type="evidence" value="ECO:0007669"/>
    <property type="project" value="UniProtKB-KW"/>
</dbReference>
<evidence type="ECO:0000256" key="1">
    <source>
        <dbReference type="ARBA" id="ARBA00004761"/>
    </source>
</evidence>
<dbReference type="RefSeq" id="WP_185665615.1">
    <property type="nucleotide sequence ID" value="NZ_JACLAW010000017.1"/>
</dbReference>
<dbReference type="CDD" id="cd00452">
    <property type="entry name" value="KDPG_aldolase"/>
    <property type="match status" value="1"/>
</dbReference>
<dbReference type="PANTHER" id="PTHR30246:SF1">
    <property type="entry name" value="2-DEHYDRO-3-DEOXY-6-PHOSPHOGALACTONATE ALDOLASE-RELATED"/>
    <property type="match status" value="1"/>
</dbReference>
<evidence type="ECO:0000313" key="6">
    <source>
        <dbReference type="EMBL" id="MBC2667321.1"/>
    </source>
</evidence>
<comment type="subunit">
    <text evidence="3">Homotrimer.</text>
</comment>
<dbReference type="Proteomes" id="UP000566813">
    <property type="component" value="Unassembled WGS sequence"/>
</dbReference>
<evidence type="ECO:0000256" key="4">
    <source>
        <dbReference type="ARBA" id="ARBA00023239"/>
    </source>
</evidence>